<protein>
    <submittedName>
        <fullName evidence="4">Acetyltransferase, GNAT family</fullName>
    </submittedName>
</protein>
<dbReference type="Gene3D" id="3.40.630.30">
    <property type="match status" value="1"/>
</dbReference>
<dbReference type="PANTHER" id="PTHR10908:SF0">
    <property type="entry name" value="SEROTONIN N-ACETYLTRANSFERASE"/>
    <property type="match status" value="1"/>
</dbReference>
<feature type="domain" description="N-acetyltransferase" evidence="3">
    <location>
        <begin position="1"/>
        <end position="159"/>
    </location>
</feature>
<dbReference type="AlphaFoldDB" id="B6FZR7"/>
<dbReference type="PROSITE" id="PS51186">
    <property type="entry name" value="GNAT"/>
    <property type="match status" value="1"/>
</dbReference>
<proteinExistence type="predicted"/>
<evidence type="ECO:0000256" key="1">
    <source>
        <dbReference type="ARBA" id="ARBA00022679"/>
    </source>
</evidence>
<dbReference type="InterPro" id="IPR000182">
    <property type="entry name" value="GNAT_dom"/>
</dbReference>
<dbReference type="PANTHER" id="PTHR10908">
    <property type="entry name" value="SEROTONIN N-ACETYLTRANSFERASE"/>
    <property type="match status" value="1"/>
</dbReference>
<dbReference type="STRING" id="500633.CLOHIR_01371"/>
<dbReference type="HOGENOM" id="CLU_061829_2_0_9"/>
<evidence type="ECO:0000313" key="5">
    <source>
        <dbReference type="Proteomes" id="UP000003178"/>
    </source>
</evidence>
<dbReference type="GO" id="GO:0008080">
    <property type="term" value="F:N-acetyltransferase activity"/>
    <property type="evidence" value="ECO:0007669"/>
    <property type="project" value="UniProtKB-ARBA"/>
</dbReference>
<evidence type="ECO:0000256" key="2">
    <source>
        <dbReference type="ARBA" id="ARBA00023315"/>
    </source>
</evidence>
<evidence type="ECO:0000313" key="4">
    <source>
        <dbReference type="EMBL" id="EEA85011.1"/>
    </source>
</evidence>
<dbReference type="CDD" id="cd04301">
    <property type="entry name" value="NAT_SF"/>
    <property type="match status" value="1"/>
</dbReference>
<sequence length="160" mass="18252">MIIRKATIEDLRDITDVEAACFPEAEAASEESFEKRLNHFADRFWLLYDGDKLVSFVNGMVTNDTDLVDEMFADASLHDENGDWQMIFGVATLPEYRRKGCAGMLLERAIEDCRKEGKKGLVLTCKEAKLHYYAKFGFENEGVSCSEHGGALWYQMRVTF</sequence>
<dbReference type="SUPFAM" id="SSF55729">
    <property type="entry name" value="Acyl-CoA N-acyltransferases (Nat)"/>
    <property type="match status" value="1"/>
</dbReference>
<dbReference type="Pfam" id="PF00583">
    <property type="entry name" value="Acetyltransf_1"/>
    <property type="match status" value="1"/>
</dbReference>
<accession>B6FZR7</accession>
<comment type="caution">
    <text evidence="4">The sequence shown here is derived from an EMBL/GenBank/DDBJ whole genome shotgun (WGS) entry which is preliminary data.</text>
</comment>
<name>B6FZR7_PEPHT</name>
<dbReference type="OrthoDB" id="9800962at2"/>
<keyword evidence="5" id="KW-1185">Reference proteome</keyword>
<dbReference type="InterPro" id="IPR051635">
    <property type="entry name" value="SNAT-like"/>
</dbReference>
<reference evidence="4 5" key="1">
    <citation type="submission" date="2008-09" db="EMBL/GenBank/DDBJ databases">
        <authorList>
            <person name="Fulton L."/>
            <person name="Clifton S."/>
            <person name="Fulton B."/>
            <person name="Xu J."/>
            <person name="Minx P."/>
            <person name="Pepin K.H."/>
            <person name="Johnson M."/>
            <person name="Thiruvilangam P."/>
            <person name="Bhonagiri V."/>
            <person name="Nash W.E."/>
            <person name="Mardis E.R."/>
            <person name="Wilson R.K."/>
        </authorList>
    </citation>
    <scope>NUCLEOTIDE SEQUENCE [LARGE SCALE GENOMIC DNA]</scope>
    <source>
        <strain evidence="4 5">DSM 13275</strain>
    </source>
</reference>
<dbReference type="Proteomes" id="UP000003178">
    <property type="component" value="Unassembled WGS sequence"/>
</dbReference>
<dbReference type="RefSeq" id="WP_006440292.1">
    <property type="nucleotide sequence ID" value="NZ_DS995356.1"/>
</dbReference>
<dbReference type="EMBL" id="ABWP01000058">
    <property type="protein sequence ID" value="EEA85011.1"/>
    <property type="molecule type" value="Genomic_DNA"/>
</dbReference>
<organism evidence="4 5">
    <name type="scientific">Peptacetobacter hiranonis (strain DSM 13275 / JCM 10541 / KCTC 15199 / TO-931)</name>
    <name type="common">Clostridium hiranonis</name>
    <dbReference type="NCBI Taxonomy" id="500633"/>
    <lineage>
        <taxon>Bacteria</taxon>
        <taxon>Bacillati</taxon>
        <taxon>Bacillota</taxon>
        <taxon>Clostridia</taxon>
        <taxon>Peptostreptococcales</taxon>
        <taxon>Peptostreptococcaceae</taxon>
        <taxon>Peptacetobacter</taxon>
    </lineage>
</organism>
<dbReference type="InterPro" id="IPR016181">
    <property type="entry name" value="Acyl_CoA_acyltransferase"/>
</dbReference>
<dbReference type="eggNOG" id="COG3153">
    <property type="taxonomic scope" value="Bacteria"/>
</dbReference>
<reference evidence="4 5" key="2">
    <citation type="submission" date="2008-10" db="EMBL/GenBank/DDBJ databases">
        <title>Draft genome sequence of Clostridium hiranonis (DSM 13275).</title>
        <authorList>
            <person name="Sudarsanam P."/>
            <person name="Ley R."/>
            <person name="Guruge J."/>
            <person name="Turnbaugh P.J."/>
            <person name="Mahowald M."/>
            <person name="Liep D."/>
            <person name="Gordon J."/>
        </authorList>
    </citation>
    <scope>NUCLEOTIDE SEQUENCE [LARGE SCALE GENOMIC DNA]</scope>
    <source>
        <strain evidence="4 5">DSM 13275</strain>
    </source>
</reference>
<evidence type="ECO:0000259" key="3">
    <source>
        <dbReference type="PROSITE" id="PS51186"/>
    </source>
</evidence>
<keyword evidence="1 4" id="KW-0808">Transferase</keyword>
<gene>
    <name evidence="4" type="ORF">CLOHIR_01371</name>
</gene>
<keyword evidence="2" id="KW-0012">Acyltransferase</keyword>